<reference evidence="2 3" key="1">
    <citation type="journal article" date="2014" name="Genome Announc.">
        <title>Draft Genome Sequences of Two Vibrionaceae Species, Vibrio ponticus C121 and Photobacterium aphoticum C119, Isolated as Coral Reef Microbiota.</title>
        <authorList>
            <person name="Al-saari N."/>
            <person name="Meirelles P.M."/>
            <person name="Mino S."/>
            <person name="Suda W."/>
            <person name="Oshima K."/>
            <person name="Hattori M."/>
            <person name="Ohkuma M."/>
            <person name="Thompson F.L."/>
            <person name="Gomez-Gil B."/>
            <person name="Sawabe T."/>
            <person name="Sawabe T."/>
        </authorList>
    </citation>
    <scope>NUCLEOTIDE SEQUENCE [LARGE SCALE GENOMIC DNA]</scope>
    <source>
        <strain evidence="2 3">JCM 19237</strain>
    </source>
</reference>
<gene>
    <name evidence="2" type="ORF">JCM19237_2828</name>
</gene>
<dbReference type="eggNOG" id="COG2373">
    <property type="taxonomic scope" value="Bacteria"/>
</dbReference>
<protein>
    <submittedName>
        <fullName evidence="2">T1SS secreted agglutinin RTX</fullName>
    </submittedName>
</protein>
<proteinExistence type="predicted"/>
<dbReference type="EMBL" id="BBMN01000024">
    <property type="protein sequence ID" value="GAL08274.1"/>
    <property type="molecule type" value="Genomic_DNA"/>
</dbReference>
<dbReference type="STRING" id="754436.JCM19237_2828"/>
<evidence type="ECO:0000313" key="3">
    <source>
        <dbReference type="Proteomes" id="UP000029227"/>
    </source>
</evidence>
<dbReference type="Gene3D" id="2.60.40.10">
    <property type="entry name" value="Immunoglobulins"/>
    <property type="match status" value="1"/>
</dbReference>
<dbReference type="InterPro" id="IPR013783">
    <property type="entry name" value="Ig-like_fold"/>
</dbReference>
<feature type="region of interest" description="Disordered" evidence="1">
    <location>
        <begin position="1"/>
        <end position="49"/>
    </location>
</feature>
<sequence>MEVTAQVTDPAGNASPEVSDSALVDTDSASAPTVELQGDTSGDGVYNSDELGADGTVTAKVTLAADTAVGDTITVTDGAGNVILEREVTQDDLDNGIFVEVSPHGDRVDVTAQVTDPAGNKSPEASDSALVDSEPAPAPLVELLGDTNGDGIFNLNEVSAGAESTVSAQVTLQPGTQLVIVSSLKIPLVPFWSIVK</sequence>
<evidence type="ECO:0000313" key="2">
    <source>
        <dbReference type="EMBL" id="GAL08274.1"/>
    </source>
</evidence>
<dbReference type="AlphaFoldDB" id="A0A090R2D3"/>
<comment type="caution">
    <text evidence="2">The sequence shown here is derived from an EMBL/GenBank/DDBJ whole genome shotgun (WGS) entry which is preliminary data.</text>
</comment>
<evidence type="ECO:0000256" key="1">
    <source>
        <dbReference type="SAM" id="MobiDB-lite"/>
    </source>
</evidence>
<accession>A0A090R2D3</accession>
<name>A0A090R2D3_9GAMM</name>
<dbReference type="Proteomes" id="UP000029227">
    <property type="component" value="Unassembled WGS sequence"/>
</dbReference>
<organism evidence="2 3">
    <name type="scientific">Photobacterium aphoticum</name>
    <dbReference type="NCBI Taxonomy" id="754436"/>
    <lineage>
        <taxon>Bacteria</taxon>
        <taxon>Pseudomonadati</taxon>
        <taxon>Pseudomonadota</taxon>
        <taxon>Gammaproteobacteria</taxon>
        <taxon>Vibrionales</taxon>
        <taxon>Vibrionaceae</taxon>
        <taxon>Photobacterium</taxon>
    </lineage>
</organism>